<name>A0A0G4G5D4_9ALVE</name>
<keyword evidence="2" id="KW-0479">Metal-binding</keyword>
<dbReference type="PANTHER" id="PTHR11820">
    <property type="entry name" value="ACYLPYRUVASE"/>
    <property type="match status" value="1"/>
</dbReference>
<protein>
    <recommendedName>
        <fullName evidence="3">Fumarylacetoacetase-like C-terminal domain-containing protein</fullName>
    </recommendedName>
</protein>
<evidence type="ECO:0000256" key="2">
    <source>
        <dbReference type="ARBA" id="ARBA00022723"/>
    </source>
</evidence>
<evidence type="ECO:0000256" key="1">
    <source>
        <dbReference type="ARBA" id="ARBA00010211"/>
    </source>
</evidence>
<dbReference type="PANTHER" id="PTHR11820:SF7">
    <property type="entry name" value="ACYLPYRUVASE FAHD1, MITOCHONDRIAL"/>
    <property type="match status" value="1"/>
</dbReference>
<accession>A0A0G4G5D4</accession>
<dbReference type="GO" id="GO:0046872">
    <property type="term" value="F:metal ion binding"/>
    <property type="evidence" value="ECO:0007669"/>
    <property type="project" value="UniProtKB-KW"/>
</dbReference>
<dbReference type="SUPFAM" id="SSF56529">
    <property type="entry name" value="FAH"/>
    <property type="match status" value="1"/>
</dbReference>
<dbReference type="InterPro" id="IPR036663">
    <property type="entry name" value="Fumarylacetoacetase_C_sf"/>
</dbReference>
<dbReference type="EMBL" id="CDMZ01000907">
    <property type="protein sequence ID" value="CEM23781.1"/>
    <property type="molecule type" value="Genomic_DNA"/>
</dbReference>
<evidence type="ECO:0000259" key="3">
    <source>
        <dbReference type="Pfam" id="PF01557"/>
    </source>
</evidence>
<dbReference type="PhylomeDB" id="A0A0G4G5D4"/>
<feature type="domain" description="Fumarylacetoacetase-like C-terminal" evidence="3">
    <location>
        <begin position="7"/>
        <end position="206"/>
    </location>
</feature>
<proteinExistence type="inferred from homology"/>
<dbReference type="AlphaFoldDB" id="A0A0G4G5D4"/>
<comment type="similarity">
    <text evidence="1">Belongs to the FAH family.</text>
</comment>
<reference evidence="4" key="1">
    <citation type="submission" date="2014-11" db="EMBL/GenBank/DDBJ databases">
        <authorList>
            <person name="Otto D Thomas"/>
            <person name="Naeem Raeece"/>
        </authorList>
    </citation>
    <scope>NUCLEOTIDE SEQUENCE</scope>
</reference>
<dbReference type="Gene3D" id="3.90.850.10">
    <property type="entry name" value="Fumarylacetoacetase-like, C-terminal domain"/>
    <property type="match status" value="1"/>
</dbReference>
<dbReference type="GO" id="GO:0005739">
    <property type="term" value="C:mitochondrion"/>
    <property type="evidence" value="ECO:0007669"/>
    <property type="project" value="TreeGrafter"/>
</dbReference>
<dbReference type="GO" id="GO:0018773">
    <property type="term" value="F:acetylpyruvate hydrolase activity"/>
    <property type="evidence" value="ECO:0007669"/>
    <property type="project" value="TreeGrafter"/>
</dbReference>
<gene>
    <name evidence="4" type="ORF">Cvel_20365</name>
</gene>
<dbReference type="InterPro" id="IPR011234">
    <property type="entry name" value="Fumarylacetoacetase-like_C"/>
</dbReference>
<dbReference type="VEuPathDB" id="CryptoDB:Cvel_20365"/>
<evidence type="ECO:0000313" key="4">
    <source>
        <dbReference type="EMBL" id="CEM23781.1"/>
    </source>
</evidence>
<organism evidence="4">
    <name type="scientific">Chromera velia CCMP2878</name>
    <dbReference type="NCBI Taxonomy" id="1169474"/>
    <lineage>
        <taxon>Eukaryota</taxon>
        <taxon>Sar</taxon>
        <taxon>Alveolata</taxon>
        <taxon>Colpodellida</taxon>
        <taxon>Chromeraceae</taxon>
        <taxon>Chromera</taxon>
    </lineage>
</organism>
<dbReference type="Pfam" id="PF01557">
    <property type="entry name" value="FAA_hydrolase"/>
    <property type="match status" value="1"/>
</dbReference>
<sequence length="250" mass="27030">MRPASNKIICVGRNYAKHCLELGNELPKRPLLFLKPPSSVVFPPNPVVLPADIGEIHHEVELVAVIGKGGKDIPEHESMSHVSGFTLALDLTARDLQAVEKKKGNPWTLAKMQDGFLPISDRLIGKEEIDLDDARLCLHVMHRGESGWTATPRQDGNVNDMIFKLPCLISYISSLFTLSEGDLILTGTPSGVGPILPGDKLKASIRLRGGGRVFEETFEFSTETRTPAPGVAAFPVAISQKPPSGAAARL</sequence>